<proteinExistence type="predicted"/>
<protein>
    <recommendedName>
        <fullName evidence="3">F-box domain-containing protein</fullName>
    </recommendedName>
</protein>
<evidence type="ECO:0000313" key="1">
    <source>
        <dbReference type="EMBL" id="KIY62866.1"/>
    </source>
</evidence>
<keyword evidence="2" id="KW-1185">Reference proteome</keyword>
<gene>
    <name evidence="1" type="ORF">CYLTODRAFT_473449</name>
</gene>
<dbReference type="AlphaFoldDB" id="A0A0D7B023"/>
<sequence>MSLADVDTTVSGEMELFTNPAQTSQAHTGIHTLPRELLAIVFEFYVLDTPADSWCYPLFQIGRLPPQFVLMKVCTFWWHFCVSLPALWRSITIDVRPKRDITPGSLVWNQFAGVCKTVLELSGSLPLEVELLSWYLNDESVQAVSGMGLDKRVFDNDELANRILQLVIAQCTRWKTFGLYGCAEEPDKCNIPWTQLTKVGHRIPLLQKIAFRNLEWLSPPIVPQPNYADILLDAPCLSFLAITSSSCSQYLNIPWSRLTTICIDISWPESYLQFADYFSFIMTQTTARRIMCYSSGELLKDTDGIRVTYPMTENAHVKALSLECLVLPPIRLPNLTSLNFCVGKRVAEDPFGVAQIELLLKNSRCHLQDLAIYDLAEDSDWQSIVRLCPYLNTLYSLRLYGQSPLNDQTAVTYVVEKLCDLFASPANLPNLTTLAFENIFSSPEEPQNIVHHCVFDARLAGAVWDIVKARMLGEWSEVQWLQKFHIQLNFPGVNAVMLDAQKYVESFAAQNIEEAGVNFKFVSNPMWSSLSVPSL</sequence>
<accession>A0A0D7B023</accession>
<name>A0A0D7B023_9AGAR</name>
<dbReference type="Proteomes" id="UP000054007">
    <property type="component" value="Unassembled WGS sequence"/>
</dbReference>
<evidence type="ECO:0008006" key="3">
    <source>
        <dbReference type="Google" id="ProtNLM"/>
    </source>
</evidence>
<organism evidence="1 2">
    <name type="scientific">Cylindrobasidium torrendii FP15055 ss-10</name>
    <dbReference type="NCBI Taxonomy" id="1314674"/>
    <lineage>
        <taxon>Eukaryota</taxon>
        <taxon>Fungi</taxon>
        <taxon>Dikarya</taxon>
        <taxon>Basidiomycota</taxon>
        <taxon>Agaricomycotina</taxon>
        <taxon>Agaricomycetes</taxon>
        <taxon>Agaricomycetidae</taxon>
        <taxon>Agaricales</taxon>
        <taxon>Marasmiineae</taxon>
        <taxon>Physalacriaceae</taxon>
        <taxon>Cylindrobasidium</taxon>
    </lineage>
</organism>
<dbReference type="OrthoDB" id="3071411at2759"/>
<reference evidence="1 2" key="1">
    <citation type="journal article" date="2015" name="Fungal Genet. Biol.">
        <title>Evolution of novel wood decay mechanisms in Agaricales revealed by the genome sequences of Fistulina hepatica and Cylindrobasidium torrendii.</title>
        <authorList>
            <person name="Floudas D."/>
            <person name="Held B.W."/>
            <person name="Riley R."/>
            <person name="Nagy L.G."/>
            <person name="Koehler G."/>
            <person name="Ransdell A.S."/>
            <person name="Younus H."/>
            <person name="Chow J."/>
            <person name="Chiniquy J."/>
            <person name="Lipzen A."/>
            <person name="Tritt A."/>
            <person name="Sun H."/>
            <person name="Haridas S."/>
            <person name="LaButti K."/>
            <person name="Ohm R.A."/>
            <person name="Kues U."/>
            <person name="Blanchette R.A."/>
            <person name="Grigoriev I.V."/>
            <person name="Minto R.E."/>
            <person name="Hibbett D.S."/>
        </authorList>
    </citation>
    <scope>NUCLEOTIDE SEQUENCE [LARGE SCALE GENOMIC DNA]</scope>
    <source>
        <strain evidence="1 2">FP15055 ss-10</strain>
    </source>
</reference>
<evidence type="ECO:0000313" key="2">
    <source>
        <dbReference type="Proteomes" id="UP000054007"/>
    </source>
</evidence>
<dbReference type="EMBL" id="KN880741">
    <property type="protein sequence ID" value="KIY62866.1"/>
    <property type="molecule type" value="Genomic_DNA"/>
</dbReference>